<feature type="disulfide bond" evidence="3">
    <location>
        <begin position="151"/>
        <end position="161"/>
    </location>
</feature>
<dbReference type="InterPro" id="IPR011489">
    <property type="entry name" value="EMI_domain"/>
</dbReference>
<proteinExistence type="predicted"/>
<evidence type="ECO:0000256" key="1">
    <source>
        <dbReference type="ARBA" id="ARBA00022729"/>
    </source>
</evidence>
<feature type="disulfide bond" evidence="3">
    <location>
        <begin position="169"/>
        <end position="178"/>
    </location>
</feature>
<protein>
    <submittedName>
        <fullName evidence="7">CLUMA_CG019563, isoform A</fullName>
    </submittedName>
</protein>
<keyword evidence="3" id="KW-0245">EGF-like domain</keyword>
<gene>
    <name evidence="7" type="ORF">CLUMA_CG019563</name>
</gene>
<evidence type="ECO:0000313" key="7">
    <source>
        <dbReference type="EMBL" id="CRL06770.1"/>
    </source>
</evidence>
<name>A0A1J1J475_9DIPT</name>
<accession>A0A1J1J475</accession>
<feature type="signal peptide" evidence="4">
    <location>
        <begin position="1"/>
        <end position="18"/>
    </location>
</feature>
<feature type="chain" id="PRO_5012339762" evidence="4">
    <location>
        <begin position="19"/>
        <end position="280"/>
    </location>
</feature>
<dbReference type="Proteomes" id="UP000183832">
    <property type="component" value="Unassembled WGS sequence"/>
</dbReference>
<dbReference type="OrthoDB" id="409374at2759"/>
<dbReference type="Pfam" id="PF07546">
    <property type="entry name" value="EMI"/>
    <property type="match status" value="1"/>
</dbReference>
<evidence type="ECO:0000256" key="3">
    <source>
        <dbReference type="PROSITE-ProRule" id="PRU00076"/>
    </source>
</evidence>
<dbReference type="Gene3D" id="2.10.25.10">
    <property type="entry name" value="Laminin"/>
    <property type="match status" value="1"/>
</dbReference>
<keyword evidence="8" id="KW-1185">Reference proteome</keyword>
<evidence type="ECO:0000256" key="4">
    <source>
        <dbReference type="SAM" id="SignalP"/>
    </source>
</evidence>
<reference evidence="7 8" key="1">
    <citation type="submission" date="2015-04" db="EMBL/GenBank/DDBJ databases">
        <authorList>
            <person name="Syromyatnikov M.Y."/>
            <person name="Popov V.N."/>
        </authorList>
    </citation>
    <scope>NUCLEOTIDE SEQUENCE [LARGE SCALE GENOMIC DNA]</scope>
</reference>
<evidence type="ECO:0000259" key="5">
    <source>
        <dbReference type="PROSITE" id="PS50026"/>
    </source>
</evidence>
<keyword evidence="2 3" id="KW-1015">Disulfide bond</keyword>
<keyword evidence="1 4" id="KW-0732">Signal</keyword>
<organism evidence="7 8">
    <name type="scientific">Clunio marinus</name>
    <dbReference type="NCBI Taxonomy" id="568069"/>
    <lineage>
        <taxon>Eukaryota</taxon>
        <taxon>Metazoa</taxon>
        <taxon>Ecdysozoa</taxon>
        <taxon>Arthropoda</taxon>
        <taxon>Hexapoda</taxon>
        <taxon>Insecta</taxon>
        <taxon>Pterygota</taxon>
        <taxon>Neoptera</taxon>
        <taxon>Endopterygota</taxon>
        <taxon>Diptera</taxon>
        <taxon>Nematocera</taxon>
        <taxon>Chironomoidea</taxon>
        <taxon>Chironomidae</taxon>
        <taxon>Clunio</taxon>
    </lineage>
</organism>
<dbReference type="PROSITE" id="PS01186">
    <property type="entry name" value="EGF_2"/>
    <property type="match status" value="1"/>
</dbReference>
<feature type="domain" description="EMI" evidence="6">
    <location>
        <begin position="190"/>
        <end position="266"/>
    </location>
</feature>
<sequence length="280" mass="32819">MKRVIFITFAYFCAQVMCQNENEEGKTTEKIRPSMLSMLSKYIEMNGTIDEVIKGSMTESYGGVWLNATARPINGMCETEETYVEEVTITDRIPYQVEVDVWCWPAVRCTEYETHHREEIRKENVTKTRKIPRCCEHYEMNPETKECEAICMTPCENFGTCSTPDVCKCEYGYEGQYCETDTLPEGVLTGPNVCEREEMREEVVRVMEQELVEMEVKEWCWPKIRCSKYKMEAVPVEKLQKFIKPHRVQFCCDGYAKNFKGNRCFPVQFVEDNQQQIEVN</sequence>
<evidence type="ECO:0000259" key="6">
    <source>
        <dbReference type="PROSITE" id="PS51041"/>
    </source>
</evidence>
<evidence type="ECO:0000313" key="8">
    <source>
        <dbReference type="Proteomes" id="UP000183832"/>
    </source>
</evidence>
<dbReference type="InterPro" id="IPR000742">
    <property type="entry name" value="EGF"/>
</dbReference>
<dbReference type="EMBL" id="CVRI01000067">
    <property type="protein sequence ID" value="CRL06770.1"/>
    <property type="molecule type" value="Genomic_DNA"/>
</dbReference>
<dbReference type="PROSITE" id="PS50026">
    <property type="entry name" value="EGF_3"/>
    <property type="match status" value="1"/>
</dbReference>
<dbReference type="STRING" id="568069.A0A1J1J475"/>
<dbReference type="PROSITE" id="PS00022">
    <property type="entry name" value="EGF_1"/>
    <property type="match status" value="1"/>
</dbReference>
<dbReference type="SUPFAM" id="SSF57196">
    <property type="entry name" value="EGF/Laminin"/>
    <property type="match status" value="1"/>
</dbReference>
<dbReference type="AlphaFoldDB" id="A0A1J1J475"/>
<evidence type="ECO:0000256" key="2">
    <source>
        <dbReference type="ARBA" id="ARBA00023157"/>
    </source>
</evidence>
<dbReference type="PROSITE" id="PS51041">
    <property type="entry name" value="EMI"/>
    <property type="match status" value="1"/>
</dbReference>
<comment type="caution">
    <text evidence="3">Lacks conserved residue(s) required for the propagation of feature annotation.</text>
</comment>
<feature type="domain" description="EGF-like" evidence="5">
    <location>
        <begin position="148"/>
        <end position="179"/>
    </location>
</feature>